<organism evidence="3">
    <name type="scientific">Psilocybe cubensis</name>
    <name type="common">Psychedelic mushroom</name>
    <name type="synonym">Stropharia cubensis</name>
    <dbReference type="NCBI Taxonomy" id="181762"/>
    <lineage>
        <taxon>Eukaryota</taxon>
        <taxon>Fungi</taxon>
        <taxon>Dikarya</taxon>
        <taxon>Basidiomycota</taxon>
        <taxon>Agaricomycotina</taxon>
        <taxon>Agaricomycetes</taxon>
        <taxon>Agaricomycetidae</taxon>
        <taxon>Agaricales</taxon>
        <taxon>Agaricineae</taxon>
        <taxon>Strophariaceae</taxon>
        <taxon>Psilocybe</taxon>
    </lineage>
</organism>
<protein>
    <submittedName>
        <fullName evidence="3">Uncharacterized protein</fullName>
    </submittedName>
</protein>
<name>A0A8H8CMA7_PSICU</name>
<feature type="signal peptide" evidence="2">
    <location>
        <begin position="1"/>
        <end position="19"/>
    </location>
</feature>
<comment type="caution">
    <text evidence="3">The sequence shown here is derived from an EMBL/GenBank/DDBJ whole genome shotgun (WGS) entry which is preliminary data.</text>
</comment>
<evidence type="ECO:0000256" key="2">
    <source>
        <dbReference type="SAM" id="SignalP"/>
    </source>
</evidence>
<proteinExistence type="predicted"/>
<dbReference type="EMBL" id="JAFIQS010000004">
    <property type="protein sequence ID" value="KAG5169879.1"/>
    <property type="molecule type" value="Genomic_DNA"/>
</dbReference>
<accession>A0A8H8CMA7</accession>
<gene>
    <name evidence="3" type="ORF">JR316_004260</name>
</gene>
<evidence type="ECO:0000313" key="3">
    <source>
        <dbReference type="EMBL" id="KAG5169879.1"/>
    </source>
</evidence>
<dbReference type="AlphaFoldDB" id="A0A8H8CMA7"/>
<keyword evidence="2" id="KW-0732">Signal</keyword>
<reference evidence="3" key="1">
    <citation type="submission" date="2021-02" db="EMBL/GenBank/DDBJ databases">
        <title>Psilocybe cubensis genome.</title>
        <authorList>
            <person name="Mckernan K.J."/>
            <person name="Crawford S."/>
            <person name="Trippe A."/>
            <person name="Kane L.T."/>
            <person name="Mclaughlin S."/>
        </authorList>
    </citation>
    <scope>NUCLEOTIDE SEQUENCE [LARGE SCALE GENOMIC DNA]</scope>
    <source>
        <strain evidence="3">MGC-MH-2018</strain>
    </source>
</reference>
<feature type="region of interest" description="Disordered" evidence="1">
    <location>
        <begin position="55"/>
        <end position="79"/>
    </location>
</feature>
<feature type="compositionally biased region" description="Acidic residues" evidence="1">
    <location>
        <begin position="197"/>
        <end position="231"/>
    </location>
</feature>
<evidence type="ECO:0000256" key="1">
    <source>
        <dbReference type="SAM" id="MobiDB-lite"/>
    </source>
</evidence>
<sequence length="270" mass="27745">MFKLTIAFVSIVLFHGVFAAPVLLTTANSEATHAAIRNRGLLGGIDAGTIFEDLDPEPRQEPGLLGSSVGSLPPTSGAPVATTRRRAVSVAGAFDNFLNNLLGGTQDQGSSQRREDALPFSFDGLTAALGGSTPSNVESPSKRQLLGDLVDDGQLDNLLGRQILGPVVAEAGELVGQELTPPAGEDRRALVDTLTDASDEDNGDDEDGDNDDDDDNGEDDGGDDAGNDGDDGAQNGDDNGEDGSDVDSRSNAALPVVPGFETSGSPITNL</sequence>
<feature type="chain" id="PRO_5034473684" evidence="2">
    <location>
        <begin position="20"/>
        <end position="270"/>
    </location>
</feature>
<feature type="region of interest" description="Disordered" evidence="1">
    <location>
        <begin position="194"/>
        <end position="270"/>
    </location>
</feature>